<evidence type="ECO:0000256" key="2">
    <source>
        <dbReference type="SAM" id="SignalP"/>
    </source>
</evidence>
<dbReference type="KEGG" id="pti:PHATRDRAFT_47572"/>
<gene>
    <name evidence="3" type="ORF">PHATRDRAFT_47572</name>
</gene>
<feature type="region of interest" description="Disordered" evidence="1">
    <location>
        <begin position="164"/>
        <end position="240"/>
    </location>
</feature>
<name>B7G450_PHATC</name>
<dbReference type="PaxDb" id="2850-Phatr47572"/>
<dbReference type="EMBL" id="CM000616">
    <property type="protein sequence ID" value="EEC46394.1"/>
    <property type="molecule type" value="Genomic_DNA"/>
</dbReference>
<dbReference type="AlphaFoldDB" id="B7G450"/>
<organism evidence="3 4">
    <name type="scientific">Phaeodactylum tricornutum (strain CCAP 1055/1)</name>
    <dbReference type="NCBI Taxonomy" id="556484"/>
    <lineage>
        <taxon>Eukaryota</taxon>
        <taxon>Sar</taxon>
        <taxon>Stramenopiles</taxon>
        <taxon>Ochrophyta</taxon>
        <taxon>Bacillariophyta</taxon>
        <taxon>Bacillariophyceae</taxon>
        <taxon>Bacillariophycidae</taxon>
        <taxon>Naviculales</taxon>
        <taxon>Phaeodactylaceae</taxon>
        <taxon>Phaeodactylum</taxon>
    </lineage>
</organism>
<keyword evidence="4" id="KW-1185">Reference proteome</keyword>
<reference evidence="3 4" key="1">
    <citation type="journal article" date="2008" name="Nature">
        <title>The Phaeodactylum genome reveals the evolutionary history of diatom genomes.</title>
        <authorList>
            <person name="Bowler C."/>
            <person name="Allen A.E."/>
            <person name="Badger J.H."/>
            <person name="Grimwood J."/>
            <person name="Jabbari K."/>
            <person name="Kuo A."/>
            <person name="Maheswari U."/>
            <person name="Martens C."/>
            <person name="Maumus F."/>
            <person name="Otillar R.P."/>
            <person name="Rayko E."/>
            <person name="Salamov A."/>
            <person name="Vandepoele K."/>
            <person name="Beszteri B."/>
            <person name="Gruber A."/>
            <person name="Heijde M."/>
            <person name="Katinka M."/>
            <person name="Mock T."/>
            <person name="Valentin K."/>
            <person name="Verret F."/>
            <person name="Berges J.A."/>
            <person name="Brownlee C."/>
            <person name="Cadoret J.P."/>
            <person name="Chiovitti A."/>
            <person name="Choi C.J."/>
            <person name="Coesel S."/>
            <person name="De Martino A."/>
            <person name="Detter J.C."/>
            <person name="Durkin C."/>
            <person name="Falciatore A."/>
            <person name="Fournet J."/>
            <person name="Haruta M."/>
            <person name="Huysman M.J."/>
            <person name="Jenkins B.D."/>
            <person name="Jiroutova K."/>
            <person name="Jorgensen R.E."/>
            <person name="Joubert Y."/>
            <person name="Kaplan A."/>
            <person name="Kroger N."/>
            <person name="Kroth P.G."/>
            <person name="La Roche J."/>
            <person name="Lindquist E."/>
            <person name="Lommer M."/>
            <person name="Martin-Jezequel V."/>
            <person name="Lopez P.J."/>
            <person name="Lucas S."/>
            <person name="Mangogna M."/>
            <person name="McGinnis K."/>
            <person name="Medlin L.K."/>
            <person name="Montsant A."/>
            <person name="Oudot-Le Secq M.P."/>
            <person name="Napoli C."/>
            <person name="Obornik M."/>
            <person name="Parker M.S."/>
            <person name="Petit J.L."/>
            <person name="Porcel B.M."/>
            <person name="Poulsen N."/>
            <person name="Robison M."/>
            <person name="Rychlewski L."/>
            <person name="Rynearson T.A."/>
            <person name="Schmutz J."/>
            <person name="Shapiro H."/>
            <person name="Siaut M."/>
            <person name="Stanley M."/>
            <person name="Sussman M.R."/>
            <person name="Taylor A.R."/>
            <person name="Vardi A."/>
            <person name="von Dassow P."/>
            <person name="Vyverman W."/>
            <person name="Willis A."/>
            <person name="Wyrwicz L.S."/>
            <person name="Rokhsar D.S."/>
            <person name="Weissenbach J."/>
            <person name="Armbrust E.V."/>
            <person name="Green B.R."/>
            <person name="Van de Peer Y."/>
            <person name="Grigoriev I.V."/>
        </authorList>
    </citation>
    <scope>NUCLEOTIDE SEQUENCE [LARGE SCALE GENOMIC DNA]</scope>
    <source>
        <strain evidence="3 4">CCAP 1055/1</strain>
    </source>
</reference>
<proteinExistence type="predicted"/>
<evidence type="ECO:0000313" key="4">
    <source>
        <dbReference type="Proteomes" id="UP000000759"/>
    </source>
</evidence>
<keyword evidence="2" id="KW-0732">Signal</keyword>
<protein>
    <submittedName>
        <fullName evidence="3">Uncharacterized protein</fullName>
    </submittedName>
</protein>
<evidence type="ECO:0000313" key="3">
    <source>
        <dbReference type="EMBL" id="EEC46394.1"/>
    </source>
</evidence>
<reference evidence="4" key="2">
    <citation type="submission" date="2008-08" db="EMBL/GenBank/DDBJ databases">
        <authorList>
            <consortium name="Diatom Consortium"/>
            <person name="Grigoriev I."/>
            <person name="Grimwood J."/>
            <person name="Kuo A."/>
            <person name="Otillar R.P."/>
            <person name="Salamov A."/>
            <person name="Detter J.C."/>
            <person name="Lindquist E."/>
            <person name="Shapiro H."/>
            <person name="Lucas S."/>
            <person name="Glavina del Rio T."/>
            <person name="Pitluck S."/>
            <person name="Rokhsar D."/>
            <person name="Bowler C."/>
        </authorList>
    </citation>
    <scope>GENOME REANNOTATION</scope>
    <source>
        <strain evidence="4">CCAP 1055/1</strain>
    </source>
</reference>
<dbReference type="GeneID" id="7202797"/>
<dbReference type="InParanoid" id="B7G450"/>
<feature type="signal peptide" evidence="2">
    <location>
        <begin position="1"/>
        <end position="21"/>
    </location>
</feature>
<evidence type="ECO:0000256" key="1">
    <source>
        <dbReference type="SAM" id="MobiDB-lite"/>
    </source>
</evidence>
<feature type="compositionally biased region" description="Low complexity" evidence="1">
    <location>
        <begin position="164"/>
        <end position="184"/>
    </location>
</feature>
<dbReference type="Proteomes" id="UP000000759">
    <property type="component" value="Chromosome 14"/>
</dbReference>
<dbReference type="HOGENOM" id="CLU_677007_0_0_1"/>
<accession>B7G450</accession>
<feature type="chain" id="PRO_5002855815" evidence="2">
    <location>
        <begin position="22"/>
        <end position="407"/>
    </location>
</feature>
<feature type="region of interest" description="Disordered" evidence="1">
    <location>
        <begin position="37"/>
        <end position="56"/>
    </location>
</feature>
<sequence>MVFSTPAKVFATALAMGVLVATQIDLTSQKNGAANGIASDADAASKPTGASSRGLKGARRLATGNVEGYGRVNATSGTLVNGFAGPGESSQYAAVKQTGSFDIRSFATGPNGFIEGSSNGAVYHTELKTIGEADYYGQVENTGATVESYGTGYFAGNFDTEGSAPAGPNATTAPGATMAPTSAPVATSSTKAPKASMVPKSTAAPKSEKATLSPKSAKGDTMNIEVPPPEPRTATADEGAVSPDAVTGSVYSVAGGTLKSTFTAQGSTYVYAPAEIIGGGLDIGASEGQVGSASGLTSVGGDIFDDIATMMPDDATVSPLATVSEGLATASPGSGGASLTSSSSAYGYANEFFADAEAAGDLTQTGSATAFAYGPSAGEYLPGGNSSTYADSYATFGVSGEAAAPSP</sequence>
<dbReference type="RefSeq" id="XP_002181854.1">
    <property type="nucleotide sequence ID" value="XM_002181818.1"/>
</dbReference>